<dbReference type="Proteomes" id="UP000198729">
    <property type="component" value="Unassembled WGS sequence"/>
</dbReference>
<dbReference type="EMBL" id="FMWO01000029">
    <property type="protein sequence ID" value="SCZ84588.1"/>
    <property type="molecule type" value="Genomic_DNA"/>
</dbReference>
<feature type="compositionally biased region" description="Polar residues" evidence="1">
    <location>
        <begin position="103"/>
        <end position="118"/>
    </location>
</feature>
<reference evidence="2 3" key="1">
    <citation type="submission" date="2016-10" db="EMBL/GenBank/DDBJ databases">
        <authorList>
            <person name="de Groot N.N."/>
        </authorList>
    </citation>
    <scope>NUCLEOTIDE SEQUENCE [LARGE SCALE GENOMIC DNA]</scope>
    <source>
        <strain evidence="2">1</strain>
    </source>
</reference>
<gene>
    <name evidence="2" type="ORF">NSMM_230009</name>
</gene>
<accession>A0A1G5SBV0</accession>
<protein>
    <recommendedName>
        <fullName evidence="4">Acetate kinase</fullName>
    </recommendedName>
</protein>
<proteinExistence type="predicted"/>
<organism evidence="2 3">
    <name type="scientific">Nitrosomonas mobilis</name>
    <dbReference type="NCBI Taxonomy" id="51642"/>
    <lineage>
        <taxon>Bacteria</taxon>
        <taxon>Pseudomonadati</taxon>
        <taxon>Pseudomonadota</taxon>
        <taxon>Betaproteobacteria</taxon>
        <taxon>Nitrosomonadales</taxon>
        <taxon>Nitrosomonadaceae</taxon>
        <taxon>Nitrosomonas</taxon>
    </lineage>
</organism>
<evidence type="ECO:0000256" key="1">
    <source>
        <dbReference type="SAM" id="MobiDB-lite"/>
    </source>
</evidence>
<evidence type="ECO:0000313" key="3">
    <source>
        <dbReference type="Proteomes" id="UP000198729"/>
    </source>
</evidence>
<keyword evidence="3" id="KW-1185">Reference proteome</keyword>
<evidence type="ECO:0000313" key="2">
    <source>
        <dbReference type="EMBL" id="SCZ84588.1"/>
    </source>
</evidence>
<dbReference type="AlphaFoldDB" id="A0A1G5SBV0"/>
<dbReference type="STRING" id="51642.NSMM_230009"/>
<feature type="region of interest" description="Disordered" evidence="1">
    <location>
        <begin position="103"/>
        <end position="154"/>
    </location>
</feature>
<evidence type="ECO:0008006" key="4">
    <source>
        <dbReference type="Google" id="ProtNLM"/>
    </source>
</evidence>
<name>A0A1G5SBV0_9PROT</name>
<sequence length="457" mass="50565">MMLAVWQAFLISLCWSNMKKYYDDENGKSRISTGCSFWGITKSFFFISCLLFVGTAYAQVSNQQDSLEQYRQLLIEQEKKLEQQRRALGEQTKELERLKKQFEQLSGQPASQSPSTSTKENKPKTAATQAPSGPVGQAPPKPTEPERPPEMPRLSETVGGVLTKKGKYVLEPSLSYAFSDNNRVFIDAFTFLPAIVIGLTDIRQVKRHSFFASLGLRYGLTNRLEVEARVPYSYRADIQRARPISTGAAVDQTFNADGHNLGDIEFAARYQLTNGSGGWPILVGNMLATVPTGKSPFRLKTTEVIVPDPTGDNRELLFNFPLEVPTGSGFFTFQPSITALYPTAPAVFFGSLSYTYTMSTKEDIGKIDAGDGVGMTFGMGFTVNDRTSFNLGYSHQHFFNTKVSGRNIGGSALDIGQFLLGYSFRYSNKTNINLSVGIGTTDNAQDARLNLRVPMTF</sequence>